<reference evidence="2" key="1">
    <citation type="submission" date="2022-12" db="EMBL/GenBank/DDBJ databases">
        <title>Draft genome assemblies for two species of Escallonia (Escalloniales).</title>
        <authorList>
            <person name="Chanderbali A."/>
            <person name="Dervinis C."/>
            <person name="Anghel I."/>
            <person name="Soltis D."/>
            <person name="Soltis P."/>
            <person name="Zapata F."/>
        </authorList>
    </citation>
    <scope>NUCLEOTIDE SEQUENCE</scope>
    <source>
        <strain evidence="2">UCBG92.1500</strain>
        <tissue evidence="2">Leaf</tissue>
    </source>
</reference>
<keyword evidence="1" id="KW-0472">Membrane</keyword>
<evidence type="ECO:0000313" key="3">
    <source>
        <dbReference type="Proteomes" id="UP001187471"/>
    </source>
</evidence>
<keyword evidence="1" id="KW-1133">Transmembrane helix</keyword>
<dbReference type="PANTHER" id="PTHR35278">
    <property type="entry name" value="TRANSMEMBRANE PROTEIN-RELATED"/>
    <property type="match status" value="1"/>
</dbReference>
<feature type="transmembrane region" description="Helical" evidence="1">
    <location>
        <begin position="32"/>
        <end position="57"/>
    </location>
</feature>
<keyword evidence="1" id="KW-0812">Transmembrane</keyword>
<sequence length="176" mass="20970">MAMNVVEDVLLFFYLSFKLGVCECIGRTLCKVVWACFATCFSIWEYGCYFFCYKLPLMKRKHRHRRKDIEESDIWSTRGGGGGSISYQVPLKRIEQRRSLPRRWTHHKGDRLRRSLRPRSHRTRIGITGDLRHCHHNRHRHQHASMVNDITVTRTSMFAQKGSNSKGVKMHRRRRR</sequence>
<name>A0AA88SJ56_9ASTE</name>
<gene>
    <name evidence="2" type="ORF">RJ640_016995</name>
</gene>
<dbReference type="EMBL" id="JAVXUO010000440">
    <property type="protein sequence ID" value="KAK2992065.1"/>
    <property type="molecule type" value="Genomic_DNA"/>
</dbReference>
<protein>
    <submittedName>
        <fullName evidence="2">Uncharacterized protein</fullName>
    </submittedName>
</protein>
<dbReference type="PANTHER" id="PTHR35278:SF1">
    <property type="entry name" value="F8K7.16"/>
    <property type="match status" value="1"/>
</dbReference>
<proteinExistence type="predicted"/>
<accession>A0AA88SJ56</accession>
<evidence type="ECO:0000313" key="2">
    <source>
        <dbReference type="EMBL" id="KAK2992065.1"/>
    </source>
</evidence>
<organism evidence="2 3">
    <name type="scientific">Escallonia rubra</name>
    <dbReference type="NCBI Taxonomy" id="112253"/>
    <lineage>
        <taxon>Eukaryota</taxon>
        <taxon>Viridiplantae</taxon>
        <taxon>Streptophyta</taxon>
        <taxon>Embryophyta</taxon>
        <taxon>Tracheophyta</taxon>
        <taxon>Spermatophyta</taxon>
        <taxon>Magnoliopsida</taxon>
        <taxon>eudicotyledons</taxon>
        <taxon>Gunneridae</taxon>
        <taxon>Pentapetalae</taxon>
        <taxon>asterids</taxon>
        <taxon>campanulids</taxon>
        <taxon>Escalloniales</taxon>
        <taxon>Escalloniaceae</taxon>
        <taxon>Escallonia</taxon>
    </lineage>
</organism>
<dbReference type="AlphaFoldDB" id="A0AA88SJ56"/>
<evidence type="ECO:0000256" key="1">
    <source>
        <dbReference type="SAM" id="Phobius"/>
    </source>
</evidence>
<keyword evidence="3" id="KW-1185">Reference proteome</keyword>
<comment type="caution">
    <text evidence="2">The sequence shown here is derived from an EMBL/GenBank/DDBJ whole genome shotgun (WGS) entry which is preliminary data.</text>
</comment>
<dbReference type="Proteomes" id="UP001187471">
    <property type="component" value="Unassembled WGS sequence"/>
</dbReference>